<sequence>MRPGRDARIRARLIETLGSGWNPGILPSLLRRAAI</sequence>
<keyword evidence="2" id="KW-1185">Reference proteome</keyword>
<name>A0A9E7GHV9_9LILI</name>
<dbReference type="EMBL" id="CP097508">
    <property type="protein sequence ID" value="URE12552.1"/>
    <property type="molecule type" value="Genomic_DNA"/>
</dbReference>
<evidence type="ECO:0000313" key="2">
    <source>
        <dbReference type="Proteomes" id="UP001055439"/>
    </source>
</evidence>
<evidence type="ECO:0000313" key="1">
    <source>
        <dbReference type="EMBL" id="URE12552.1"/>
    </source>
</evidence>
<organism evidence="1 2">
    <name type="scientific">Musa troglodytarum</name>
    <name type="common">fe'i banana</name>
    <dbReference type="NCBI Taxonomy" id="320322"/>
    <lineage>
        <taxon>Eukaryota</taxon>
        <taxon>Viridiplantae</taxon>
        <taxon>Streptophyta</taxon>
        <taxon>Embryophyta</taxon>
        <taxon>Tracheophyta</taxon>
        <taxon>Spermatophyta</taxon>
        <taxon>Magnoliopsida</taxon>
        <taxon>Liliopsida</taxon>
        <taxon>Zingiberales</taxon>
        <taxon>Musaceae</taxon>
        <taxon>Musa</taxon>
    </lineage>
</organism>
<accession>A0A9E7GHV9</accession>
<dbReference type="AlphaFoldDB" id="A0A9E7GHV9"/>
<reference evidence="1" key="1">
    <citation type="submission" date="2022-05" db="EMBL/GenBank/DDBJ databases">
        <title>The Musa troglodytarum L. genome provides insights into the mechanism of non-climacteric behaviour and enrichment of carotenoids.</title>
        <authorList>
            <person name="Wang J."/>
        </authorList>
    </citation>
    <scope>NUCLEOTIDE SEQUENCE</scope>
    <source>
        <tissue evidence="1">Leaf</tissue>
    </source>
</reference>
<protein>
    <submittedName>
        <fullName evidence="1">Uncharacterized protein</fullName>
    </submittedName>
</protein>
<gene>
    <name evidence="1" type="ORF">MUK42_06368</name>
</gene>
<dbReference type="Proteomes" id="UP001055439">
    <property type="component" value="Chromosome 6"/>
</dbReference>
<proteinExistence type="predicted"/>